<keyword evidence="2" id="KW-1133">Transmembrane helix</keyword>
<feature type="region of interest" description="Disordered" evidence="1">
    <location>
        <begin position="185"/>
        <end position="219"/>
    </location>
</feature>
<dbReference type="AlphaFoldDB" id="A0A7J6MPA0"/>
<protein>
    <submittedName>
        <fullName evidence="3">Uncharacterized protein</fullName>
    </submittedName>
</protein>
<reference evidence="3 4" key="1">
    <citation type="submission" date="2020-04" db="EMBL/GenBank/DDBJ databases">
        <title>Perkinsus chesapeaki whole genome sequence.</title>
        <authorList>
            <person name="Bogema D.R."/>
        </authorList>
    </citation>
    <scope>NUCLEOTIDE SEQUENCE [LARGE SCALE GENOMIC DNA]</scope>
    <source>
        <strain evidence="3">ATCC PRA-425</strain>
    </source>
</reference>
<keyword evidence="4" id="KW-1185">Reference proteome</keyword>
<accession>A0A7J6MPA0</accession>
<evidence type="ECO:0000256" key="2">
    <source>
        <dbReference type="SAM" id="Phobius"/>
    </source>
</evidence>
<evidence type="ECO:0000256" key="1">
    <source>
        <dbReference type="SAM" id="MobiDB-lite"/>
    </source>
</evidence>
<proteinExistence type="predicted"/>
<evidence type="ECO:0000313" key="4">
    <source>
        <dbReference type="Proteomes" id="UP000591131"/>
    </source>
</evidence>
<organism evidence="3 4">
    <name type="scientific">Perkinsus chesapeaki</name>
    <name type="common">Clam parasite</name>
    <name type="synonym">Perkinsus andrewsi</name>
    <dbReference type="NCBI Taxonomy" id="330153"/>
    <lineage>
        <taxon>Eukaryota</taxon>
        <taxon>Sar</taxon>
        <taxon>Alveolata</taxon>
        <taxon>Perkinsozoa</taxon>
        <taxon>Perkinsea</taxon>
        <taxon>Perkinsida</taxon>
        <taxon>Perkinsidae</taxon>
        <taxon>Perkinsus</taxon>
    </lineage>
</organism>
<feature type="transmembrane region" description="Helical" evidence="2">
    <location>
        <begin position="50"/>
        <end position="67"/>
    </location>
</feature>
<name>A0A7J6MPA0_PERCH</name>
<dbReference type="OrthoDB" id="421738at2759"/>
<feature type="transmembrane region" description="Helical" evidence="2">
    <location>
        <begin position="131"/>
        <end position="152"/>
    </location>
</feature>
<dbReference type="Proteomes" id="UP000591131">
    <property type="component" value="Unassembled WGS sequence"/>
</dbReference>
<gene>
    <name evidence="3" type="ORF">FOL47_010575</name>
</gene>
<comment type="caution">
    <text evidence="3">The sequence shown here is derived from an EMBL/GenBank/DDBJ whole genome shotgun (WGS) entry which is preliminary data.</text>
</comment>
<keyword evidence="2" id="KW-0812">Transmembrane</keyword>
<keyword evidence="2" id="KW-0472">Membrane</keyword>
<feature type="transmembrane region" description="Helical" evidence="2">
    <location>
        <begin position="99"/>
        <end position="119"/>
    </location>
</feature>
<evidence type="ECO:0000313" key="3">
    <source>
        <dbReference type="EMBL" id="KAF4673423.1"/>
    </source>
</evidence>
<dbReference type="EMBL" id="JAAPAO010000083">
    <property type="protein sequence ID" value="KAF4673423.1"/>
    <property type="molecule type" value="Genomic_DNA"/>
</dbReference>
<sequence>MVIPTSQGGGMDASRSLALPDAKPARMLRYCVIALWVLMPFRFVASGWRILDLISILVLSIIGTILLREDPLIRPFSERLLGCLGDSCGPGGTMCLMPFGMICAISSLFDLLTFITVLMRTIQYSFTGMPLFATLVFGMCVFTETVASYNVYLIVSMLQGQQEAAQQGDSTRPAAFTQPLYTAQYHPQQQQGDEEAAHEGPSASPAFVPFQGAGTRLGQ</sequence>